<evidence type="ECO:0000313" key="5">
    <source>
        <dbReference type="Proteomes" id="UP000641206"/>
    </source>
</evidence>
<evidence type="ECO:0000259" key="3">
    <source>
        <dbReference type="Pfam" id="PF21537"/>
    </source>
</evidence>
<dbReference type="InterPro" id="IPR048493">
    <property type="entry name" value="DUF1980_N"/>
</dbReference>
<dbReference type="Pfam" id="PF09323">
    <property type="entry name" value="DUF1980"/>
    <property type="match status" value="1"/>
</dbReference>
<keyword evidence="1" id="KW-0472">Membrane</keyword>
<feature type="transmembrane region" description="Helical" evidence="1">
    <location>
        <begin position="6"/>
        <end position="24"/>
    </location>
</feature>
<evidence type="ECO:0000256" key="1">
    <source>
        <dbReference type="SAM" id="Phobius"/>
    </source>
</evidence>
<dbReference type="Proteomes" id="UP000641206">
    <property type="component" value="Unassembled WGS sequence"/>
</dbReference>
<dbReference type="RefSeq" id="WP_229720094.1">
    <property type="nucleotide sequence ID" value="NZ_BMLW01000002.1"/>
</dbReference>
<dbReference type="NCBIfam" id="TIGR03943">
    <property type="entry name" value="TIGR03943 family putative permease subunit"/>
    <property type="match status" value="1"/>
</dbReference>
<evidence type="ECO:0000313" key="4">
    <source>
        <dbReference type="EMBL" id="GGP08671.1"/>
    </source>
</evidence>
<dbReference type="PANTHER" id="PTHR40047">
    <property type="entry name" value="UPF0703 PROTEIN YCGQ"/>
    <property type="match status" value="1"/>
</dbReference>
<organism evidence="4 5">
    <name type="scientific">Oceanobacillus neutriphilus</name>
    <dbReference type="NCBI Taxonomy" id="531815"/>
    <lineage>
        <taxon>Bacteria</taxon>
        <taxon>Bacillati</taxon>
        <taxon>Bacillota</taxon>
        <taxon>Bacilli</taxon>
        <taxon>Bacillales</taxon>
        <taxon>Bacillaceae</taxon>
        <taxon>Oceanobacillus</taxon>
    </lineage>
</organism>
<feature type="transmembrane region" description="Helical" evidence="1">
    <location>
        <begin position="36"/>
        <end position="56"/>
    </location>
</feature>
<name>A0ABQ2NPR5_9BACI</name>
<accession>A0ABQ2NPR5</accession>
<sequence length="311" mass="35488">MRFQHFIRALILAIFAAFIIKLHYTGEIMSYINPRYTLMSKIAIAIFLFLFLIQLVRIWENRNHTHNHCSSGCHHDHDHSGSFSKRFIVHLIILFPLVTGFAFAPATLDASIAAKKGLMLPQVNEGTASMGEHLNRMGEATDEKSAESIEPPANKDDSIIQHTAPLANTNYLSKEQFDKEMEKLTTSDIIQMNDNIYASYYSRITEDPASYIGKKIKVSGFFYKEDGFEENQFVLARFLMTHCVADTSVIGMLVEFNEANDYQEDTWLEIEGEINVTNYNGHVMPFIKVDKLKVIDEPSEPYVYPAMIKIV</sequence>
<dbReference type="InterPro" id="IPR052955">
    <property type="entry name" value="UPF0703_membrane_permease"/>
</dbReference>
<keyword evidence="1" id="KW-0812">Transmembrane</keyword>
<dbReference type="Pfam" id="PF21537">
    <property type="entry name" value="DUF1980_C"/>
    <property type="match status" value="1"/>
</dbReference>
<keyword evidence="1" id="KW-1133">Transmembrane helix</keyword>
<feature type="domain" description="DUF1980" evidence="2">
    <location>
        <begin position="7"/>
        <end position="118"/>
    </location>
</feature>
<evidence type="ECO:0000259" key="2">
    <source>
        <dbReference type="Pfam" id="PF09323"/>
    </source>
</evidence>
<gene>
    <name evidence="4" type="primary">ycgQ</name>
    <name evidence="4" type="ORF">GCM10011346_09640</name>
</gene>
<proteinExistence type="predicted"/>
<comment type="caution">
    <text evidence="4">The sequence shown here is derived from an EMBL/GenBank/DDBJ whole genome shotgun (WGS) entry which is preliminary data.</text>
</comment>
<dbReference type="InterPro" id="IPR048447">
    <property type="entry name" value="DUF1980_C"/>
</dbReference>
<reference evidence="5" key="1">
    <citation type="journal article" date="2019" name="Int. J. Syst. Evol. Microbiol.">
        <title>The Global Catalogue of Microorganisms (GCM) 10K type strain sequencing project: providing services to taxonomists for standard genome sequencing and annotation.</title>
        <authorList>
            <consortium name="The Broad Institute Genomics Platform"/>
            <consortium name="The Broad Institute Genome Sequencing Center for Infectious Disease"/>
            <person name="Wu L."/>
            <person name="Ma J."/>
        </authorList>
    </citation>
    <scope>NUCLEOTIDE SEQUENCE [LARGE SCALE GENOMIC DNA]</scope>
    <source>
        <strain evidence="5">CGMCC 1.7693</strain>
    </source>
</reference>
<dbReference type="InterPro" id="IPR015402">
    <property type="entry name" value="DUF1980"/>
</dbReference>
<dbReference type="EMBL" id="BMLW01000002">
    <property type="protein sequence ID" value="GGP08671.1"/>
    <property type="molecule type" value="Genomic_DNA"/>
</dbReference>
<feature type="transmembrane region" description="Helical" evidence="1">
    <location>
        <begin position="87"/>
        <end position="108"/>
    </location>
</feature>
<protein>
    <submittedName>
        <fullName evidence="4">TIGR03943 family protein</fullName>
    </submittedName>
</protein>
<keyword evidence="5" id="KW-1185">Reference proteome</keyword>
<feature type="domain" description="DUF1980" evidence="3">
    <location>
        <begin position="173"/>
        <end position="305"/>
    </location>
</feature>
<dbReference type="PANTHER" id="PTHR40047:SF1">
    <property type="entry name" value="UPF0703 PROTEIN YCGQ"/>
    <property type="match status" value="1"/>
</dbReference>